<sequence length="287" mass="33570">MKLVAVVVLYHPDENLVRNINSYLPQVDTLVLWDNTPEGEKSAPLSLSGVCHPERLEYMGCGRNVGIGAALNQAVAYARDNGFTHLLTLDQDSYFREGDFRRYLENIRAYGEDAEAIFSTNYFIVSQQTSSYPVTESVEEVTSAMTSGTVYPVALFEKLGNFMEELFVWGIDCEFCWRARRRQIPTYCFRSILLQHDLGYQKKKHRLLGKEVFPNEYPPQRTYYNVRNGIILHRLYPDCLNLKAHLHYHLYKRIVFVLLYEQQKFAKWKALWEGYRDGKRNRLGERK</sequence>
<dbReference type="Proteomes" id="UP000184192">
    <property type="component" value="Unassembled WGS sequence"/>
</dbReference>
<dbReference type="GeneID" id="92710365"/>
<keyword evidence="3" id="KW-1185">Reference proteome</keyword>
<protein>
    <submittedName>
        <fullName evidence="2">Rhamnosyltransferase</fullName>
    </submittedName>
</protein>
<dbReference type="EMBL" id="FQZN01000001">
    <property type="protein sequence ID" value="SHI32736.1"/>
    <property type="molecule type" value="Genomic_DNA"/>
</dbReference>
<feature type="domain" description="Glycosyltransferase 2-like" evidence="1">
    <location>
        <begin position="7"/>
        <end position="123"/>
    </location>
</feature>
<evidence type="ECO:0000313" key="3">
    <source>
        <dbReference type="Proteomes" id="UP000184192"/>
    </source>
</evidence>
<keyword evidence="2" id="KW-0808">Transferase</keyword>
<dbReference type="AlphaFoldDB" id="A0A1M6A8H7"/>
<dbReference type="SUPFAM" id="SSF53448">
    <property type="entry name" value="Nucleotide-diphospho-sugar transferases"/>
    <property type="match status" value="1"/>
</dbReference>
<dbReference type="Pfam" id="PF00535">
    <property type="entry name" value="Glycos_transf_2"/>
    <property type="match status" value="1"/>
</dbReference>
<dbReference type="RefSeq" id="WP_073312405.1">
    <property type="nucleotide sequence ID" value="NZ_FQZN01000001.1"/>
</dbReference>
<gene>
    <name evidence="2" type="ORF">SAMN05444350_101111</name>
</gene>
<dbReference type="eggNOG" id="COG1216">
    <property type="taxonomic scope" value="Bacteria"/>
</dbReference>
<evidence type="ECO:0000259" key="1">
    <source>
        <dbReference type="Pfam" id="PF00535"/>
    </source>
</evidence>
<reference evidence="3" key="1">
    <citation type="submission" date="2016-11" db="EMBL/GenBank/DDBJ databases">
        <authorList>
            <person name="Varghese N."/>
            <person name="Submissions S."/>
        </authorList>
    </citation>
    <scope>NUCLEOTIDE SEQUENCE [LARGE SCALE GENOMIC DNA]</scope>
    <source>
        <strain evidence="3">DSM 26884</strain>
    </source>
</reference>
<organism evidence="2 3">
    <name type="scientific">Bacteroides stercorirosoris</name>
    <dbReference type="NCBI Taxonomy" id="871324"/>
    <lineage>
        <taxon>Bacteria</taxon>
        <taxon>Pseudomonadati</taxon>
        <taxon>Bacteroidota</taxon>
        <taxon>Bacteroidia</taxon>
        <taxon>Bacteroidales</taxon>
        <taxon>Bacteroidaceae</taxon>
        <taxon>Bacteroides</taxon>
    </lineage>
</organism>
<dbReference type="InterPro" id="IPR029044">
    <property type="entry name" value="Nucleotide-diphossugar_trans"/>
</dbReference>
<evidence type="ECO:0000313" key="2">
    <source>
        <dbReference type="EMBL" id="SHI32736.1"/>
    </source>
</evidence>
<name>A0A1M6A8H7_9BACE</name>
<dbReference type="InterPro" id="IPR001173">
    <property type="entry name" value="Glyco_trans_2-like"/>
</dbReference>
<proteinExistence type="predicted"/>
<dbReference type="GO" id="GO:0016740">
    <property type="term" value="F:transferase activity"/>
    <property type="evidence" value="ECO:0007669"/>
    <property type="project" value="UniProtKB-KW"/>
</dbReference>
<accession>A0A1M6A8H7</accession>
<dbReference type="Gene3D" id="3.90.550.10">
    <property type="entry name" value="Spore Coat Polysaccharide Biosynthesis Protein SpsA, Chain A"/>
    <property type="match status" value="1"/>
</dbReference>